<dbReference type="Pfam" id="PF00512">
    <property type="entry name" value="HisKA"/>
    <property type="match status" value="1"/>
</dbReference>
<dbReference type="SMART" id="SM00387">
    <property type="entry name" value="HATPase_c"/>
    <property type="match status" value="1"/>
</dbReference>
<dbReference type="EMBL" id="JACYTR010000003">
    <property type="protein sequence ID" value="MBD8524597.1"/>
    <property type="molecule type" value="Genomic_DNA"/>
</dbReference>
<organism evidence="15 16">
    <name type="scientific">Pseudomarimonas arenosa</name>
    <dbReference type="NCBI Taxonomy" id="2774145"/>
    <lineage>
        <taxon>Bacteria</taxon>
        <taxon>Pseudomonadati</taxon>
        <taxon>Pseudomonadota</taxon>
        <taxon>Gammaproteobacteria</taxon>
        <taxon>Lysobacterales</taxon>
        <taxon>Lysobacteraceae</taxon>
        <taxon>Pseudomarimonas</taxon>
    </lineage>
</organism>
<dbReference type="Pfam" id="PF02518">
    <property type="entry name" value="HATPase_c"/>
    <property type="match status" value="1"/>
</dbReference>
<dbReference type="InterPro" id="IPR004358">
    <property type="entry name" value="Sig_transdc_His_kin-like_C"/>
</dbReference>
<feature type="transmembrane region" description="Helical" evidence="12">
    <location>
        <begin position="12"/>
        <end position="32"/>
    </location>
</feature>
<accession>A0AAW3ZHY7</accession>
<proteinExistence type="predicted"/>
<dbReference type="EC" id="2.7.13.3" evidence="3"/>
<dbReference type="GO" id="GO:0000155">
    <property type="term" value="F:phosphorelay sensor kinase activity"/>
    <property type="evidence" value="ECO:0007669"/>
    <property type="project" value="InterPro"/>
</dbReference>
<feature type="region of interest" description="Disordered" evidence="11">
    <location>
        <begin position="86"/>
        <end position="138"/>
    </location>
</feature>
<evidence type="ECO:0000256" key="10">
    <source>
        <dbReference type="ARBA" id="ARBA00023136"/>
    </source>
</evidence>
<keyword evidence="7" id="KW-0418">Kinase</keyword>
<evidence type="ECO:0000256" key="6">
    <source>
        <dbReference type="ARBA" id="ARBA00022692"/>
    </source>
</evidence>
<dbReference type="SMART" id="SM00388">
    <property type="entry name" value="HisKA"/>
    <property type="match status" value="1"/>
</dbReference>
<evidence type="ECO:0000259" key="14">
    <source>
        <dbReference type="PROSITE" id="PS50885"/>
    </source>
</evidence>
<comment type="subcellular location">
    <subcellularLocation>
        <location evidence="2">Membrane</location>
    </subcellularLocation>
</comment>
<keyword evidence="5" id="KW-0808">Transferase</keyword>
<evidence type="ECO:0000256" key="5">
    <source>
        <dbReference type="ARBA" id="ARBA00022679"/>
    </source>
</evidence>
<evidence type="ECO:0000256" key="1">
    <source>
        <dbReference type="ARBA" id="ARBA00000085"/>
    </source>
</evidence>
<evidence type="ECO:0000256" key="8">
    <source>
        <dbReference type="ARBA" id="ARBA00022989"/>
    </source>
</evidence>
<feature type="transmembrane region" description="Helical" evidence="12">
    <location>
        <begin position="198"/>
        <end position="216"/>
    </location>
</feature>
<keyword evidence="4" id="KW-0597">Phosphoprotein</keyword>
<evidence type="ECO:0000256" key="9">
    <source>
        <dbReference type="ARBA" id="ARBA00023012"/>
    </source>
</evidence>
<evidence type="ECO:0000313" key="15">
    <source>
        <dbReference type="EMBL" id="MBD8524597.1"/>
    </source>
</evidence>
<keyword evidence="6 12" id="KW-0812">Transmembrane</keyword>
<feature type="domain" description="Histidine kinase" evidence="13">
    <location>
        <begin position="278"/>
        <end position="487"/>
    </location>
</feature>
<dbReference type="SMART" id="SM00304">
    <property type="entry name" value="HAMP"/>
    <property type="match status" value="1"/>
</dbReference>
<reference evidence="15 16" key="1">
    <citation type="submission" date="2020-09" db="EMBL/GenBank/DDBJ databases">
        <title>Pseudoxanthomonas sp. CAU 1598 isolated from sand of Yaerae Beach.</title>
        <authorList>
            <person name="Kim W."/>
        </authorList>
    </citation>
    <scope>NUCLEOTIDE SEQUENCE [LARGE SCALE GENOMIC DNA]</scope>
    <source>
        <strain evidence="15 16">CAU 1598</strain>
    </source>
</reference>
<keyword evidence="16" id="KW-1185">Reference proteome</keyword>
<comment type="caution">
    <text evidence="15">The sequence shown here is derived from an EMBL/GenBank/DDBJ whole genome shotgun (WGS) entry which is preliminary data.</text>
</comment>
<dbReference type="PRINTS" id="PR00344">
    <property type="entry name" value="BCTRLSENSOR"/>
</dbReference>
<evidence type="ECO:0000256" key="2">
    <source>
        <dbReference type="ARBA" id="ARBA00004370"/>
    </source>
</evidence>
<name>A0AAW3ZHY7_9GAMM</name>
<dbReference type="Gene3D" id="3.30.565.10">
    <property type="entry name" value="Histidine kinase-like ATPase, C-terminal domain"/>
    <property type="match status" value="1"/>
</dbReference>
<dbReference type="InterPro" id="IPR003661">
    <property type="entry name" value="HisK_dim/P_dom"/>
</dbReference>
<evidence type="ECO:0000259" key="13">
    <source>
        <dbReference type="PROSITE" id="PS50109"/>
    </source>
</evidence>
<feature type="domain" description="HAMP" evidence="14">
    <location>
        <begin position="218"/>
        <end position="270"/>
    </location>
</feature>
<gene>
    <name evidence="15" type="ORF">IFO71_02480</name>
</gene>
<dbReference type="InterPro" id="IPR036890">
    <property type="entry name" value="HATPase_C_sf"/>
</dbReference>
<evidence type="ECO:0000256" key="3">
    <source>
        <dbReference type="ARBA" id="ARBA00012438"/>
    </source>
</evidence>
<feature type="compositionally biased region" description="Low complexity" evidence="11">
    <location>
        <begin position="124"/>
        <end position="138"/>
    </location>
</feature>
<dbReference type="InterPro" id="IPR003594">
    <property type="entry name" value="HATPase_dom"/>
</dbReference>
<dbReference type="PANTHER" id="PTHR45436:SF5">
    <property type="entry name" value="SENSOR HISTIDINE KINASE TRCS"/>
    <property type="match status" value="1"/>
</dbReference>
<evidence type="ECO:0000256" key="11">
    <source>
        <dbReference type="SAM" id="MobiDB-lite"/>
    </source>
</evidence>
<dbReference type="InterPro" id="IPR005467">
    <property type="entry name" value="His_kinase_dom"/>
</dbReference>
<dbReference type="AlphaFoldDB" id="A0AAW3ZHY7"/>
<comment type="catalytic activity">
    <reaction evidence="1">
        <text>ATP + protein L-histidine = ADP + protein N-phospho-L-histidine.</text>
        <dbReference type="EC" id="2.7.13.3"/>
    </reaction>
</comment>
<keyword evidence="10 12" id="KW-0472">Membrane</keyword>
<dbReference type="SUPFAM" id="SSF47384">
    <property type="entry name" value="Homodimeric domain of signal transducing histidine kinase"/>
    <property type="match status" value="1"/>
</dbReference>
<evidence type="ECO:0000256" key="12">
    <source>
        <dbReference type="SAM" id="Phobius"/>
    </source>
</evidence>
<dbReference type="RefSeq" id="WP_192027943.1">
    <property type="nucleotide sequence ID" value="NZ_JACYTR010000003.1"/>
</dbReference>
<dbReference type="Pfam" id="PF00672">
    <property type="entry name" value="HAMP"/>
    <property type="match status" value="1"/>
</dbReference>
<dbReference type="CDD" id="cd00082">
    <property type="entry name" value="HisKA"/>
    <property type="match status" value="1"/>
</dbReference>
<evidence type="ECO:0000256" key="7">
    <source>
        <dbReference type="ARBA" id="ARBA00022777"/>
    </source>
</evidence>
<dbReference type="PROSITE" id="PS50885">
    <property type="entry name" value="HAMP"/>
    <property type="match status" value="1"/>
</dbReference>
<dbReference type="CDD" id="cd06225">
    <property type="entry name" value="HAMP"/>
    <property type="match status" value="1"/>
</dbReference>
<dbReference type="GO" id="GO:0005886">
    <property type="term" value="C:plasma membrane"/>
    <property type="evidence" value="ECO:0007669"/>
    <property type="project" value="TreeGrafter"/>
</dbReference>
<dbReference type="InterPro" id="IPR050428">
    <property type="entry name" value="TCS_sensor_his_kinase"/>
</dbReference>
<dbReference type="PROSITE" id="PS50109">
    <property type="entry name" value="HIS_KIN"/>
    <property type="match status" value="1"/>
</dbReference>
<dbReference type="SUPFAM" id="SSF158472">
    <property type="entry name" value="HAMP domain-like"/>
    <property type="match status" value="1"/>
</dbReference>
<evidence type="ECO:0000313" key="16">
    <source>
        <dbReference type="Proteomes" id="UP000613768"/>
    </source>
</evidence>
<evidence type="ECO:0000256" key="4">
    <source>
        <dbReference type="ARBA" id="ARBA00022553"/>
    </source>
</evidence>
<keyword evidence="9" id="KW-0902">Two-component regulatory system</keyword>
<protein>
    <recommendedName>
        <fullName evidence="3">histidine kinase</fullName>
        <ecNumber evidence="3">2.7.13.3</ecNumber>
    </recommendedName>
</protein>
<keyword evidence="8 12" id="KW-1133">Transmembrane helix</keyword>
<dbReference type="PANTHER" id="PTHR45436">
    <property type="entry name" value="SENSOR HISTIDINE KINASE YKOH"/>
    <property type="match status" value="1"/>
</dbReference>
<feature type="compositionally biased region" description="Basic and acidic residues" evidence="11">
    <location>
        <begin position="99"/>
        <end position="121"/>
    </location>
</feature>
<sequence length="491" mass="54203">MPDPTIQGKLWHRVFVASAAAVLAAVAVLLLAQQWVFTRNFVDYINQRDREAADKLVEVLRGEYRTFGWNRLRDRPHAFNELVELTVPEFSDRPPPPPRPRDGRPPSRRGGDDKGELDPRSHQRPPAGRRPPSASPPRFALMDAQRASVSGTPMPPADAEWIAIDVDEEVVGYVVILSRPGMRDQVDLAFAQTQQRSAAMAAGLVLLLMLPASWWWSRRLAAPLARLAERARRVGAGDYATRMDLQRNDELGALGQSFDRMAEALQQGRTARQRWTAEISHELRTPVAILRAEIEAMQDGVRPTDGSTLKSLASEVDRLSALIDDLYQLASADAGALNQELRTLDLVGLLQEAIQAQSSAFQQAELRAQMELPDALNVHADARQLRQLIDNLLVNALRYVPAPGTIRIQLVEHKQSVDLIVEDDGPGVADDQLHRLFDPLYRADASRSREHGGAGLGLALVQRLAQAHGASAEASRSPLGGLRILIRGLPR</sequence>
<dbReference type="Proteomes" id="UP000613768">
    <property type="component" value="Unassembled WGS sequence"/>
</dbReference>
<dbReference type="Gene3D" id="1.10.8.500">
    <property type="entry name" value="HAMP domain in histidine kinase"/>
    <property type="match status" value="1"/>
</dbReference>
<dbReference type="InterPro" id="IPR003660">
    <property type="entry name" value="HAMP_dom"/>
</dbReference>
<dbReference type="SUPFAM" id="SSF55874">
    <property type="entry name" value="ATPase domain of HSP90 chaperone/DNA topoisomerase II/histidine kinase"/>
    <property type="match status" value="1"/>
</dbReference>
<dbReference type="Gene3D" id="1.10.287.130">
    <property type="match status" value="1"/>
</dbReference>
<dbReference type="InterPro" id="IPR036097">
    <property type="entry name" value="HisK_dim/P_sf"/>
</dbReference>